<proteinExistence type="predicted"/>
<keyword evidence="1" id="KW-0175">Coiled coil</keyword>
<reference evidence="2" key="1">
    <citation type="submission" date="2021-01" db="EMBL/GenBank/DDBJ databases">
        <title>Modified the classification status of verrucomicrobia.</title>
        <authorList>
            <person name="Feng X."/>
        </authorList>
    </citation>
    <scope>NUCLEOTIDE SEQUENCE</scope>
    <source>
        <strain evidence="2">KCTC 13126</strain>
    </source>
</reference>
<organism evidence="2 3">
    <name type="scientific">Pelagicoccus mobilis</name>
    <dbReference type="NCBI Taxonomy" id="415221"/>
    <lineage>
        <taxon>Bacteria</taxon>
        <taxon>Pseudomonadati</taxon>
        <taxon>Verrucomicrobiota</taxon>
        <taxon>Opitutia</taxon>
        <taxon>Puniceicoccales</taxon>
        <taxon>Pelagicoccaceae</taxon>
        <taxon>Pelagicoccus</taxon>
    </lineage>
</organism>
<evidence type="ECO:0000256" key="1">
    <source>
        <dbReference type="SAM" id="Coils"/>
    </source>
</evidence>
<dbReference type="Proteomes" id="UP000617628">
    <property type="component" value="Unassembled WGS sequence"/>
</dbReference>
<accession>A0A934RTD4</accession>
<comment type="caution">
    <text evidence="2">The sequence shown here is derived from an EMBL/GenBank/DDBJ whole genome shotgun (WGS) entry which is preliminary data.</text>
</comment>
<sequence>MIIKQCQYQVRPKGPADKSPALLTVGQVKALLDYLKNPSHRNHAHVEIGPLKMQHCLYKEFPRLVDAQSRIYQNVKVDGNRPGSWDGEIAEHVVVCPHPEARLDEEERSKVVREVFQTLAEGAPAVAVWHLGTGANIRDELHVVMSYFRPRRSELMLGKKTLRDVLGRRRFKNRDGIEFPVGLRVTNVKNTVNTNYRTAMLNLSQRLVSELNFERANRGIENPLPTIKEIRERAKRFRSDLVRRIWKELGTFASYLDPESLKKRLERKNWSVKIDGKVQSFTMDRSFEPSSKIDGVRAKGKAAQQSVPAFEGPPGIWVEISPPLKPEKKEKKAPKPIIFRYEHLLVSLWYEKERADEKAAAIAKRLEADRQKREKELLQRERLESIRQALKDVSAARSKPRDLSRE</sequence>
<keyword evidence="3" id="KW-1185">Reference proteome</keyword>
<dbReference type="RefSeq" id="WP_200354305.1">
    <property type="nucleotide sequence ID" value="NZ_JAENIL010000006.1"/>
</dbReference>
<evidence type="ECO:0000313" key="2">
    <source>
        <dbReference type="EMBL" id="MBK1876088.1"/>
    </source>
</evidence>
<protein>
    <submittedName>
        <fullName evidence="2">Uncharacterized protein</fullName>
    </submittedName>
</protein>
<feature type="coiled-coil region" evidence="1">
    <location>
        <begin position="361"/>
        <end position="388"/>
    </location>
</feature>
<name>A0A934RTD4_9BACT</name>
<dbReference type="EMBL" id="JAENIL010000006">
    <property type="protein sequence ID" value="MBK1876088.1"/>
    <property type="molecule type" value="Genomic_DNA"/>
</dbReference>
<gene>
    <name evidence="2" type="ORF">JIN87_04365</name>
</gene>
<dbReference type="AlphaFoldDB" id="A0A934RTD4"/>
<evidence type="ECO:0000313" key="3">
    <source>
        <dbReference type="Proteomes" id="UP000617628"/>
    </source>
</evidence>